<dbReference type="EMBL" id="DNAN01000606">
    <property type="protein sequence ID" value="HAW77480.1"/>
    <property type="molecule type" value="Genomic_DNA"/>
</dbReference>
<reference evidence="1 2" key="1">
    <citation type="journal article" date="2018" name="Nat. Biotechnol.">
        <title>A standardized bacterial taxonomy based on genome phylogeny substantially revises the tree of life.</title>
        <authorList>
            <person name="Parks D.H."/>
            <person name="Chuvochina M."/>
            <person name="Waite D.W."/>
            <person name="Rinke C."/>
            <person name="Skarshewski A."/>
            <person name="Chaumeil P.A."/>
            <person name="Hugenholtz P."/>
        </authorList>
    </citation>
    <scope>NUCLEOTIDE SEQUENCE [LARGE SCALE GENOMIC DNA]</scope>
    <source>
        <strain evidence="1">UBA11978</strain>
    </source>
</reference>
<comment type="caution">
    <text evidence="1">The sequence shown here is derived from an EMBL/GenBank/DDBJ whole genome shotgun (WGS) entry which is preliminary data.</text>
</comment>
<proteinExistence type="predicted"/>
<dbReference type="Proteomes" id="UP000263517">
    <property type="component" value="Unassembled WGS sequence"/>
</dbReference>
<protein>
    <submittedName>
        <fullName evidence="1">Uncharacterized protein</fullName>
    </submittedName>
</protein>
<name>A0A350P863_9ALTE</name>
<sequence length="66" mass="7614">MKFTLSQAVRKHVEGMVAKHRANVQAYLDHSVAIAEHTDIIESVEIELKKVAEYEDMLHVLDKYFS</sequence>
<gene>
    <name evidence="1" type="ORF">DCW74_17315</name>
</gene>
<accession>A0A350P863</accession>
<evidence type="ECO:0000313" key="2">
    <source>
        <dbReference type="Proteomes" id="UP000263517"/>
    </source>
</evidence>
<evidence type="ECO:0000313" key="1">
    <source>
        <dbReference type="EMBL" id="HAW77480.1"/>
    </source>
</evidence>
<organism evidence="1 2">
    <name type="scientific">Alteromonas australica</name>
    <dbReference type="NCBI Taxonomy" id="589873"/>
    <lineage>
        <taxon>Bacteria</taxon>
        <taxon>Pseudomonadati</taxon>
        <taxon>Pseudomonadota</taxon>
        <taxon>Gammaproteobacteria</taxon>
        <taxon>Alteromonadales</taxon>
        <taxon>Alteromonadaceae</taxon>
        <taxon>Alteromonas/Salinimonas group</taxon>
        <taxon>Alteromonas</taxon>
    </lineage>
</organism>
<dbReference type="AlphaFoldDB" id="A0A350P863"/>